<feature type="domain" description="Carrier" evidence="1">
    <location>
        <begin position="1"/>
        <end position="75"/>
    </location>
</feature>
<dbReference type="Proteomes" id="UP000265614">
    <property type="component" value="Unassembled WGS sequence"/>
</dbReference>
<protein>
    <submittedName>
        <fullName evidence="2">Acyl carrier protein</fullName>
    </submittedName>
</protein>
<evidence type="ECO:0000313" key="2">
    <source>
        <dbReference type="EMBL" id="RJK97865.1"/>
    </source>
</evidence>
<name>A0A3A3ZMH8_9ACTN</name>
<dbReference type="PROSITE" id="PS50075">
    <property type="entry name" value="CARRIER"/>
    <property type="match status" value="1"/>
</dbReference>
<evidence type="ECO:0000313" key="3">
    <source>
        <dbReference type="Proteomes" id="UP000265614"/>
    </source>
</evidence>
<dbReference type="InterPro" id="IPR009081">
    <property type="entry name" value="PP-bd_ACP"/>
</dbReference>
<organism evidence="2 3">
    <name type="scientific">Vallicoccus soli</name>
    <dbReference type="NCBI Taxonomy" id="2339232"/>
    <lineage>
        <taxon>Bacteria</taxon>
        <taxon>Bacillati</taxon>
        <taxon>Actinomycetota</taxon>
        <taxon>Actinomycetes</taxon>
        <taxon>Motilibacterales</taxon>
        <taxon>Vallicoccaceae</taxon>
        <taxon>Vallicoccus</taxon>
    </lineage>
</organism>
<dbReference type="Pfam" id="PF00550">
    <property type="entry name" value="PP-binding"/>
    <property type="match status" value="1"/>
</dbReference>
<gene>
    <name evidence="2" type="ORF">D5H78_02525</name>
</gene>
<dbReference type="InterPro" id="IPR036736">
    <property type="entry name" value="ACP-like_sf"/>
</dbReference>
<dbReference type="OrthoDB" id="5326335at2"/>
<dbReference type="Gene3D" id="1.10.1200.10">
    <property type="entry name" value="ACP-like"/>
    <property type="match status" value="1"/>
</dbReference>
<dbReference type="EMBL" id="QZEZ01000001">
    <property type="protein sequence ID" value="RJK97865.1"/>
    <property type="molecule type" value="Genomic_DNA"/>
</dbReference>
<evidence type="ECO:0000259" key="1">
    <source>
        <dbReference type="PROSITE" id="PS50075"/>
    </source>
</evidence>
<comment type="caution">
    <text evidence="2">The sequence shown here is derived from an EMBL/GenBank/DDBJ whole genome shotgun (WGS) entry which is preliminary data.</text>
</comment>
<dbReference type="AlphaFoldDB" id="A0A3A3ZMH8"/>
<sequence length="78" mass="8545">MIDERLQQVFRDVLGDQGLELSEGTTARDVEGWDSLAHINLMVSVEGEFGVSFTSAQLTAFQDVGALQRFLTERGALA</sequence>
<reference evidence="2 3" key="1">
    <citation type="submission" date="2018-09" db="EMBL/GenBank/DDBJ databases">
        <title>YIM 75000 draft genome.</title>
        <authorList>
            <person name="Tang S."/>
            <person name="Feng Y."/>
        </authorList>
    </citation>
    <scope>NUCLEOTIDE SEQUENCE [LARGE SCALE GENOMIC DNA]</scope>
    <source>
        <strain evidence="2 3">YIM 75000</strain>
    </source>
</reference>
<keyword evidence="3" id="KW-1185">Reference proteome</keyword>
<proteinExistence type="predicted"/>
<dbReference type="SUPFAM" id="SSF47336">
    <property type="entry name" value="ACP-like"/>
    <property type="match status" value="1"/>
</dbReference>
<dbReference type="RefSeq" id="WP_119948791.1">
    <property type="nucleotide sequence ID" value="NZ_QZEZ01000001.1"/>
</dbReference>
<accession>A0A3A3ZMH8</accession>